<dbReference type="AlphaFoldDB" id="A0A202EA63"/>
<dbReference type="RefSeq" id="WP_054864218.1">
    <property type="nucleotide sequence ID" value="NZ_MWPH01000002.1"/>
</dbReference>
<dbReference type="EMBL" id="MWPH01000002">
    <property type="protein sequence ID" value="OVE85048.1"/>
    <property type="molecule type" value="Genomic_DNA"/>
</dbReference>
<reference evidence="3 4" key="1">
    <citation type="submission" date="2017-02" db="EMBL/GenBank/DDBJ databases">
        <title>Natronthermophilus aegyptiacus gen. nov.,sp. nov., an aerobic, extremely halophilic alkalithermophilic archaeon isolated from the athalassohaline Wadi An Natrun, Egypt.</title>
        <authorList>
            <person name="Zhao B."/>
        </authorList>
    </citation>
    <scope>NUCLEOTIDE SEQUENCE [LARGE SCALE GENOMIC DNA]</scope>
    <source>
        <strain evidence="3 4">CGMCC 1.3597</strain>
    </source>
</reference>
<proteinExistence type="predicted"/>
<accession>A0A202EA63</accession>
<protein>
    <submittedName>
        <fullName evidence="3">Carboxymuconolactone decarboxylase</fullName>
    </submittedName>
</protein>
<sequence>MADELEDPANELPATAGELAEEYPDVWDAYVDLGEACAESGPIADETKRLVKLGMAVAAQSEGAVHSHTRRGLEEDIPPETLKQVAILAIPTAGFPQAMAALSWITDSTEEDRTPPRTRASSTPLTRCFA</sequence>
<evidence type="ECO:0000256" key="1">
    <source>
        <dbReference type="SAM" id="MobiDB-lite"/>
    </source>
</evidence>
<dbReference type="GO" id="GO:0051920">
    <property type="term" value="F:peroxiredoxin activity"/>
    <property type="evidence" value="ECO:0007669"/>
    <property type="project" value="InterPro"/>
</dbReference>
<feature type="domain" description="Carboxymuconolactone decarboxylase-like" evidence="2">
    <location>
        <begin position="24"/>
        <end position="106"/>
    </location>
</feature>
<dbReference type="OrthoDB" id="157117at2157"/>
<dbReference type="PANTHER" id="PTHR33930">
    <property type="entry name" value="ALKYL HYDROPEROXIDE REDUCTASE AHPD"/>
    <property type="match status" value="1"/>
</dbReference>
<dbReference type="SUPFAM" id="SSF69118">
    <property type="entry name" value="AhpD-like"/>
    <property type="match status" value="1"/>
</dbReference>
<dbReference type="InterPro" id="IPR029032">
    <property type="entry name" value="AhpD-like"/>
</dbReference>
<dbReference type="PANTHER" id="PTHR33930:SF2">
    <property type="entry name" value="BLR3452 PROTEIN"/>
    <property type="match status" value="1"/>
</dbReference>
<feature type="region of interest" description="Disordered" evidence="1">
    <location>
        <begin position="107"/>
        <end position="130"/>
    </location>
</feature>
<feature type="compositionally biased region" description="Polar residues" evidence="1">
    <location>
        <begin position="119"/>
        <end position="130"/>
    </location>
</feature>
<evidence type="ECO:0000313" key="3">
    <source>
        <dbReference type="EMBL" id="OVE85048.1"/>
    </source>
</evidence>
<keyword evidence="4" id="KW-1185">Reference proteome</keyword>
<evidence type="ECO:0000259" key="2">
    <source>
        <dbReference type="Pfam" id="PF02627"/>
    </source>
</evidence>
<dbReference type="Proteomes" id="UP000196084">
    <property type="component" value="Unassembled WGS sequence"/>
</dbReference>
<dbReference type="InterPro" id="IPR003779">
    <property type="entry name" value="CMD-like"/>
</dbReference>
<name>A0A202EA63_9EURY</name>
<gene>
    <name evidence="3" type="ORF">B2G88_11900</name>
</gene>
<dbReference type="Pfam" id="PF02627">
    <property type="entry name" value="CMD"/>
    <property type="match status" value="1"/>
</dbReference>
<dbReference type="Gene3D" id="1.20.1290.10">
    <property type="entry name" value="AhpD-like"/>
    <property type="match status" value="1"/>
</dbReference>
<organism evidence="3 4">
    <name type="scientific">Natronolimnobius baerhuensis</name>
    <dbReference type="NCBI Taxonomy" id="253108"/>
    <lineage>
        <taxon>Archaea</taxon>
        <taxon>Methanobacteriati</taxon>
        <taxon>Methanobacteriota</taxon>
        <taxon>Stenosarchaea group</taxon>
        <taxon>Halobacteria</taxon>
        <taxon>Halobacteriales</taxon>
        <taxon>Natrialbaceae</taxon>
        <taxon>Natronolimnobius</taxon>
    </lineage>
</organism>
<comment type="caution">
    <text evidence="3">The sequence shown here is derived from an EMBL/GenBank/DDBJ whole genome shotgun (WGS) entry which is preliminary data.</text>
</comment>
<evidence type="ECO:0000313" key="4">
    <source>
        <dbReference type="Proteomes" id="UP000196084"/>
    </source>
</evidence>